<protein>
    <submittedName>
        <fullName evidence="2">RNA polymerase sigma factor (Sigma-70 family)</fullName>
    </submittedName>
</protein>
<evidence type="ECO:0000259" key="1">
    <source>
        <dbReference type="Pfam" id="PF04542"/>
    </source>
</evidence>
<dbReference type="InterPro" id="IPR036388">
    <property type="entry name" value="WH-like_DNA-bd_sf"/>
</dbReference>
<dbReference type="SUPFAM" id="SSF88659">
    <property type="entry name" value="Sigma3 and sigma4 domains of RNA polymerase sigma factors"/>
    <property type="match status" value="1"/>
</dbReference>
<dbReference type="SUPFAM" id="SSF88946">
    <property type="entry name" value="Sigma2 domain of RNA polymerase sigma factors"/>
    <property type="match status" value="1"/>
</dbReference>
<dbReference type="Proteomes" id="UP000294650">
    <property type="component" value="Unassembled WGS sequence"/>
</dbReference>
<evidence type="ECO:0000313" key="2">
    <source>
        <dbReference type="EMBL" id="TCT26451.1"/>
    </source>
</evidence>
<dbReference type="InterPro" id="IPR013324">
    <property type="entry name" value="RNA_pol_sigma_r3/r4-like"/>
</dbReference>
<accession>A0A4R3NCG3</accession>
<feature type="domain" description="RNA polymerase sigma-70 region 2" evidence="1">
    <location>
        <begin position="10"/>
        <end position="76"/>
    </location>
</feature>
<proteinExistence type="predicted"/>
<dbReference type="RefSeq" id="WP_165902044.1">
    <property type="nucleotide sequence ID" value="NZ_SMAN01000002.1"/>
</dbReference>
<keyword evidence="3" id="KW-1185">Reference proteome</keyword>
<dbReference type="InterPro" id="IPR014284">
    <property type="entry name" value="RNA_pol_sigma-70_dom"/>
</dbReference>
<dbReference type="Pfam" id="PF04542">
    <property type="entry name" value="Sigma70_r2"/>
    <property type="match status" value="1"/>
</dbReference>
<dbReference type="Gene3D" id="1.10.1740.10">
    <property type="match status" value="1"/>
</dbReference>
<dbReference type="InterPro" id="IPR013325">
    <property type="entry name" value="RNA_pol_sigma_r2"/>
</dbReference>
<name>A0A4R3NCG3_9BACI</name>
<comment type="caution">
    <text evidence="2">The sequence shown here is derived from an EMBL/GenBank/DDBJ whole genome shotgun (WGS) entry which is preliminary data.</text>
</comment>
<dbReference type="GO" id="GO:0006352">
    <property type="term" value="P:DNA-templated transcription initiation"/>
    <property type="evidence" value="ECO:0007669"/>
    <property type="project" value="InterPro"/>
</dbReference>
<dbReference type="NCBIfam" id="TIGR02937">
    <property type="entry name" value="sigma70-ECF"/>
    <property type="match status" value="1"/>
</dbReference>
<dbReference type="AlphaFoldDB" id="A0A4R3NCG3"/>
<reference evidence="2 3" key="1">
    <citation type="submission" date="2019-03" db="EMBL/GenBank/DDBJ databases">
        <title>Genomic Encyclopedia of Type Strains, Phase IV (KMG-IV): sequencing the most valuable type-strain genomes for metagenomic binning, comparative biology and taxonomic classification.</title>
        <authorList>
            <person name="Goeker M."/>
        </authorList>
    </citation>
    <scope>NUCLEOTIDE SEQUENCE [LARGE SCALE GENOMIC DNA]</scope>
    <source>
        <strain evidence="2 3">DSM 25894</strain>
    </source>
</reference>
<dbReference type="GO" id="GO:0003700">
    <property type="term" value="F:DNA-binding transcription factor activity"/>
    <property type="evidence" value="ECO:0007669"/>
    <property type="project" value="InterPro"/>
</dbReference>
<dbReference type="EMBL" id="SMAN01000002">
    <property type="protein sequence ID" value="TCT26451.1"/>
    <property type="molecule type" value="Genomic_DNA"/>
</dbReference>
<dbReference type="InterPro" id="IPR007627">
    <property type="entry name" value="RNA_pol_sigma70_r2"/>
</dbReference>
<evidence type="ECO:0000313" key="3">
    <source>
        <dbReference type="Proteomes" id="UP000294650"/>
    </source>
</evidence>
<dbReference type="Gene3D" id="1.10.10.10">
    <property type="entry name" value="Winged helix-like DNA-binding domain superfamily/Winged helix DNA-binding domain"/>
    <property type="match status" value="1"/>
</dbReference>
<gene>
    <name evidence="2" type="ORF">EDD68_102153</name>
</gene>
<sequence>MKGLSYEEVVEEYGNMIHHVIHRLGIHDSYQEFYHEGLLALWEACRKYDESKGDFPGFAYFTIRSRIIDAIRKKRRYTERERPAEDFPVIGCIHEEMEELDPYFWRMVRGQLTDKQWIYVNEHIVEGKSIKEIARNHNTTIDAVKNWGKLARKKLKNCEFLKQRY</sequence>
<organism evidence="2 3">
    <name type="scientific">Melghiribacillus thermohalophilus</name>
    <dbReference type="NCBI Taxonomy" id="1324956"/>
    <lineage>
        <taxon>Bacteria</taxon>
        <taxon>Bacillati</taxon>
        <taxon>Bacillota</taxon>
        <taxon>Bacilli</taxon>
        <taxon>Bacillales</taxon>
        <taxon>Bacillaceae</taxon>
        <taxon>Melghiribacillus</taxon>
    </lineage>
</organism>